<sequence length="36" mass="3858">MVRTRPIQKFAAAVGQCSVEVGFPFNGLGHSSEAEH</sequence>
<dbReference type="HOGENOM" id="CLU_3359643_0_0_1"/>
<dbReference type="Proteomes" id="UP000007174">
    <property type="component" value="Unassembled WGS sequence"/>
</dbReference>
<name>H1VZV4_COLHI</name>
<reference evidence="2" key="1">
    <citation type="journal article" date="2012" name="Nat. Genet.">
        <title>Lifestyle transitions in plant pathogenic Colletotrichum fungi deciphered by genome and transcriptome analyses.</title>
        <authorList>
            <person name="O'Connell R.J."/>
            <person name="Thon M.R."/>
            <person name="Hacquard S."/>
            <person name="Amyotte S.G."/>
            <person name="Kleemann J."/>
            <person name="Torres M.F."/>
            <person name="Damm U."/>
            <person name="Buiate E.A."/>
            <person name="Epstein L."/>
            <person name="Alkan N."/>
            <person name="Altmueller J."/>
            <person name="Alvarado-Balderrama L."/>
            <person name="Bauser C.A."/>
            <person name="Becker C."/>
            <person name="Birren B.W."/>
            <person name="Chen Z."/>
            <person name="Choi J."/>
            <person name="Crouch J.A."/>
            <person name="Duvick J.P."/>
            <person name="Farman M.A."/>
            <person name="Gan P."/>
            <person name="Heiman D."/>
            <person name="Henrissat B."/>
            <person name="Howard R.J."/>
            <person name="Kabbage M."/>
            <person name="Koch C."/>
            <person name="Kracher B."/>
            <person name="Kubo Y."/>
            <person name="Law A.D."/>
            <person name="Lebrun M.-H."/>
            <person name="Lee Y.-H."/>
            <person name="Miyara I."/>
            <person name="Moore N."/>
            <person name="Neumann U."/>
            <person name="Nordstroem K."/>
            <person name="Panaccione D.G."/>
            <person name="Panstruga R."/>
            <person name="Place M."/>
            <person name="Proctor R.H."/>
            <person name="Prusky D."/>
            <person name="Rech G."/>
            <person name="Reinhardt R."/>
            <person name="Rollins J.A."/>
            <person name="Rounsley S."/>
            <person name="Schardl C.L."/>
            <person name="Schwartz D.C."/>
            <person name="Shenoy N."/>
            <person name="Shirasu K."/>
            <person name="Sikhakolli U.R."/>
            <person name="Stueber K."/>
            <person name="Sukno S.A."/>
            <person name="Sweigard J.A."/>
            <person name="Takano Y."/>
            <person name="Takahara H."/>
            <person name="Trail F."/>
            <person name="van der Does H.C."/>
            <person name="Voll L.M."/>
            <person name="Will I."/>
            <person name="Young S."/>
            <person name="Zeng Q."/>
            <person name="Zhang J."/>
            <person name="Zhou S."/>
            <person name="Dickman M.B."/>
            <person name="Schulze-Lefert P."/>
            <person name="Ver Loren van Themaat E."/>
            <person name="Ma L.-J."/>
            <person name="Vaillancourt L.J."/>
        </authorList>
    </citation>
    <scope>NUCLEOTIDE SEQUENCE [LARGE SCALE GENOMIC DNA]</scope>
    <source>
        <strain evidence="2">IMI 349063</strain>
    </source>
</reference>
<gene>
    <name evidence="1" type="ORF">CH063_14733</name>
</gene>
<dbReference type="AlphaFoldDB" id="H1VZV4"/>
<accession>H1VZV4</accession>
<proteinExistence type="predicted"/>
<protein>
    <submittedName>
        <fullName evidence="1">Uncharacterized protein</fullName>
    </submittedName>
</protein>
<evidence type="ECO:0000313" key="2">
    <source>
        <dbReference type="Proteomes" id="UP000007174"/>
    </source>
</evidence>
<organism evidence="1 2">
    <name type="scientific">Colletotrichum higginsianum (strain IMI 349063)</name>
    <name type="common">Crucifer anthracnose fungus</name>
    <dbReference type="NCBI Taxonomy" id="759273"/>
    <lineage>
        <taxon>Eukaryota</taxon>
        <taxon>Fungi</taxon>
        <taxon>Dikarya</taxon>
        <taxon>Ascomycota</taxon>
        <taxon>Pezizomycotina</taxon>
        <taxon>Sordariomycetes</taxon>
        <taxon>Hypocreomycetidae</taxon>
        <taxon>Glomerellales</taxon>
        <taxon>Glomerellaceae</taxon>
        <taxon>Colletotrichum</taxon>
        <taxon>Colletotrichum destructivum species complex</taxon>
    </lineage>
</organism>
<evidence type="ECO:0000313" key="1">
    <source>
        <dbReference type="EMBL" id="CCF45766.1"/>
    </source>
</evidence>
<dbReference type="EMBL" id="CACQ02008037">
    <property type="protein sequence ID" value="CCF45766.1"/>
    <property type="molecule type" value="Genomic_DNA"/>
</dbReference>